<gene>
    <name evidence="3" type="ORF">Pyn_18459</name>
</gene>
<dbReference type="AlphaFoldDB" id="A0A314ZGC1"/>
<proteinExistence type="predicted"/>
<evidence type="ECO:0000256" key="2">
    <source>
        <dbReference type="SAM" id="Phobius"/>
    </source>
</evidence>
<feature type="region of interest" description="Disordered" evidence="1">
    <location>
        <begin position="1"/>
        <end position="28"/>
    </location>
</feature>
<evidence type="ECO:0000313" key="4">
    <source>
        <dbReference type="Proteomes" id="UP000250321"/>
    </source>
</evidence>
<evidence type="ECO:0000313" key="3">
    <source>
        <dbReference type="EMBL" id="PQQ17187.1"/>
    </source>
</evidence>
<organism evidence="3 4">
    <name type="scientific">Prunus yedoensis var. nudiflora</name>
    <dbReference type="NCBI Taxonomy" id="2094558"/>
    <lineage>
        <taxon>Eukaryota</taxon>
        <taxon>Viridiplantae</taxon>
        <taxon>Streptophyta</taxon>
        <taxon>Embryophyta</taxon>
        <taxon>Tracheophyta</taxon>
        <taxon>Spermatophyta</taxon>
        <taxon>Magnoliopsida</taxon>
        <taxon>eudicotyledons</taxon>
        <taxon>Gunneridae</taxon>
        <taxon>Pentapetalae</taxon>
        <taxon>rosids</taxon>
        <taxon>fabids</taxon>
        <taxon>Rosales</taxon>
        <taxon>Rosaceae</taxon>
        <taxon>Amygdaloideae</taxon>
        <taxon>Amygdaleae</taxon>
        <taxon>Prunus</taxon>
    </lineage>
</organism>
<comment type="caution">
    <text evidence="3">The sequence shown here is derived from an EMBL/GenBank/DDBJ whole genome shotgun (WGS) entry which is preliminary data.</text>
</comment>
<evidence type="ECO:0000256" key="1">
    <source>
        <dbReference type="SAM" id="MobiDB-lite"/>
    </source>
</evidence>
<sequence>MEAKVVKKSHTRRPKKAVKGNDVGEDLPSASSSSVLGISLLFHSLCFIFYLSLVPKFSSISPNPGAYR</sequence>
<dbReference type="EMBL" id="PJQY01000162">
    <property type="protein sequence ID" value="PQQ17187.1"/>
    <property type="molecule type" value="Genomic_DNA"/>
</dbReference>
<feature type="compositionally biased region" description="Basic residues" evidence="1">
    <location>
        <begin position="1"/>
        <end position="18"/>
    </location>
</feature>
<accession>A0A314ZGC1</accession>
<keyword evidence="4" id="KW-1185">Reference proteome</keyword>
<keyword evidence="2" id="KW-1133">Transmembrane helix</keyword>
<feature type="transmembrane region" description="Helical" evidence="2">
    <location>
        <begin position="35"/>
        <end position="53"/>
    </location>
</feature>
<dbReference type="Proteomes" id="UP000250321">
    <property type="component" value="Unassembled WGS sequence"/>
</dbReference>
<keyword evidence="2" id="KW-0472">Membrane</keyword>
<reference evidence="3 4" key="1">
    <citation type="submission" date="2018-02" db="EMBL/GenBank/DDBJ databases">
        <title>Draft genome of wild Prunus yedoensis var. nudiflora.</title>
        <authorList>
            <person name="Baek S."/>
            <person name="Kim J.-H."/>
            <person name="Choi K."/>
            <person name="Kim G.-B."/>
            <person name="Cho A."/>
            <person name="Jang H."/>
            <person name="Shin C.-H."/>
            <person name="Yu H.-J."/>
            <person name="Mun J.-H."/>
        </authorList>
    </citation>
    <scope>NUCLEOTIDE SEQUENCE [LARGE SCALE GENOMIC DNA]</scope>
    <source>
        <strain evidence="4">cv. Jeju island</strain>
        <tissue evidence="3">Leaf</tissue>
    </source>
</reference>
<protein>
    <submittedName>
        <fullName evidence="3">Uncharacterized protein</fullName>
    </submittedName>
</protein>
<name>A0A314ZGC1_PRUYE</name>
<keyword evidence="2" id="KW-0812">Transmembrane</keyword>